<dbReference type="Pfam" id="PF12028">
    <property type="entry name" value="DUF3515"/>
    <property type="match status" value="1"/>
</dbReference>
<comment type="caution">
    <text evidence="2">The sequence shown here is derived from an EMBL/GenBank/DDBJ whole genome shotgun (WGS) entry which is preliminary data.</text>
</comment>
<evidence type="ECO:0000256" key="1">
    <source>
        <dbReference type="SAM" id="MobiDB-lite"/>
    </source>
</evidence>
<name>A0A1Q5Q4D7_9ACTO</name>
<proteinExistence type="predicted"/>
<reference evidence="3" key="1">
    <citation type="submission" date="2016-12" db="EMBL/GenBank/DDBJ databases">
        <authorList>
            <person name="Meng X."/>
        </authorList>
    </citation>
    <scope>NUCLEOTIDE SEQUENCE [LARGE SCALE GENOMIC DNA]</scope>
    <source>
        <strain evidence="3">DSM 19116</strain>
    </source>
</reference>
<dbReference type="AlphaFoldDB" id="A0A1Q5Q4D7"/>
<accession>A0A1Q5Q4D7</accession>
<protein>
    <recommendedName>
        <fullName evidence="4">DUF3515 domain-containing protein</fullName>
    </recommendedName>
</protein>
<feature type="region of interest" description="Disordered" evidence="1">
    <location>
        <begin position="54"/>
        <end position="77"/>
    </location>
</feature>
<keyword evidence="3" id="KW-1185">Reference proteome</keyword>
<dbReference type="InterPro" id="IPR021903">
    <property type="entry name" value="DUF3515"/>
</dbReference>
<evidence type="ECO:0000313" key="2">
    <source>
        <dbReference type="EMBL" id="OKL54651.1"/>
    </source>
</evidence>
<organism evidence="2 3">
    <name type="scientific">Bowdeniella nasicola</name>
    <dbReference type="NCBI Taxonomy" id="208480"/>
    <lineage>
        <taxon>Bacteria</taxon>
        <taxon>Bacillati</taxon>
        <taxon>Actinomycetota</taxon>
        <taxon>Actinomycetes</taxon>
        <taxon>Actinomycetales</taxon>
        <taxon>Actinomycetaceae</taxon>
        <taxon>Bowdeniella</taxon>
    </lineage>
</organism>
<gene>
    <name evidence="2" type="ORF">BSZ39_02910</name>
</gene>
<evidence type="ECO:0000313" key="3">
    <source>
        <dbReference type="Proteomes" id="UP000185628"/>
    </source>
</evidence>
<dbReference type="EMBL" id="MQVR01000010">
    <property type="protein sequence ID" value="OKL54651.1"/>
    <property type="molecule type" value="Genomic_DNA"/>
</dbReference>
<dbReference type="Proteomes" id="UP000185628">
    <property type="component" value="Unassembled WGS sequence"/>
</dbReference>
<sequence>MHLTPGAQAPDPICARVLQKMPREIQGMKQIPTDAQGTMAYGTSEAPITIRCGIAPPPPTTDRCLSVSASTSKDGEKDAIDWINPEAGSELIPPHAPDSAWTFLSYGRSPAVEVIVPAETGLEQPTAVLLAMASALKVVEATKHCVGSTDVVGDRSGS</sequence>
<evidence type="ECO:0008006" key="4">
    <source>
        <dbReference type="Google" id="ProtNLM"/>
    </source>
</evidence>